<organism evidence="6">
    <name type="scientific">freshwater metagenome</name>
    <dbReference type="NCBI Taxonomy" id="449393"/>
    <lineage>
        <taxon>unclassified sequences</taxon>
        <taxon>metagenomes</taxon>
        <taxon>ecological metagenomes</taxon>
    </lineage>
</organism>
<protein>
    <submittedName>
        <fullName evidence="6">Unannotated protein</fullName>
    </submittedName>
</protein>
<dbReference type="InterPro" id="IPR027417">
    <property type="entry name" value="P-loop_NTPase"/>
</dbReference>
<evidence type="ECO:0000256" key="2">
    <source>
        <dbReference type="ARBA" id="ARBA00022741"/>
    </source>
</evidence>
<dbReference type="PANTHER" id="PTHR43423:SF1">
    <property type="entry name" value="ABC TRANSPORTER I FAMILY MEMBER 17"/>
    <property type="match status" value="1"/>
</dbReference>
<gene>
    <name evidence="5" type="ORF">UFOPK1392_00790</name>
    <name evidence="6" type="ORF">UFOPK3733_00438</name>
</gene>
<feature type="domain" description="ABC transporter" evidence="4">
    <location>
        <begin position="10"/>
        <end position="234"/>
    </location>
</feature>
<name>A0A6J7I8H3_9ZZZZ</name>
<evidence type="ECO:0000313" key="6">
    <source>
        <dbReference type="EMBL" id="CAB4927009.1"/>
    </source>
</evidence>
<evidence type="ECO:0000256" key="1">
    <source>
        <dbReference type="ARBA" id="ARBA00022448"/>
    </source>
</evidence>
<dbReference type="EMBL" id="CAFBNC010000013">
    <property type="protein sequence ID" value="CAB4927009.1"/>
    <property type="molecule type" value="Genomic_DNA"/>
</dbReference>
<evidence type="ECO:0000256" key="3">
    <source>
        <dbReference type="ARBA" id="ARBA00022840"/>
    </source>
</evidence>
<evidence type="ECO:0000259" key="4">
    <source>
        <dbReference type="PROSITE" id="PS50893"/>
    </source>
</evidence>
<keyword evidence="1" id="KW-0813">Transport</keyword>
<dbReference type="PANTHER" id="PTHR43423">
    <property type="entry name" value="ABC TRANSPORTER I FAMILY MEMBER 17"/>
    <property type="match status" value="1"/>
</dbReference>
<dbReference type="InterPro" id="IPR017871">
    <property type="entry name" value="ABC_transporter-like_CS"/>
</dbReference>
<dbReference type="Gene3D" id="3.40.50.300">
    <property type="entry name" value="P-loop containing nucleotide triphosphate hydrolases"/>
    <property type="match status" value="1"/>
</dbReference>
<evidence type="ECO:0000313" key="5">
    <source>
        <dbReference type="EMBL" id="CAB4323046.1"/>
    </source>
</evidence>
<dbReference type="SUPFAM" id="SSF52540">
    <property type="entry name" value="P-loop containing nucleoside triphosphate hydrolases"/>
    <property type="match status" value="1"/>
</dbReference>
<dbReference type="GO" id="GO:0016887">
    <property type="term" value="F:ATP hydrolysis activity"/>
    <property type="evidence" value="ECO:0007669"/>
    <property type="project" value="InterPro"/>
</dbReference>
<dbReference type="Pfam" id="PF00005">
    <property type="entry name" value="ABC_tran"/>
    <property type="match status" value="1"/>
</dbReference>
<keyword evidence="2" id="KW-0547">Nucleotide-binding</keyword>
<dbReference type="EMBL" id="CAEMXZ010000025">
    <property type="protein sequence ID" value="CAB4323046.1"/>
    <property type="molecule type" value="Genomic_DNA"/>
</dbReference>
<dbReference type="SMART" id="SM00382">
    <property type="entry name" value="AAA"/>
    <property type="match status" value="1"/>
</dbReference>
<dbReference type="AlphaFoldDB" id="A0A6J7I8H3"/>
<reference evidence="6" key="1">
    <citation type="submission" date="2020-05" db="EMBL/GenBank/DDBJ databases">
        <authorList>
            <person name="Chiriac C."/>
            <person name="Salcher M."/>
            <person name="Ghai R."/>
            <person name="Kavagutti S V."/>
        </authorList>
    </citation>
    <scope>NUCLEOTIDE SEQUENCE</scope>
</reference>
<dbReference type="GO" id="GO:0005524">
    <property type="term" value="F:ATP binding"/>
    <property type="evidence" value="ECO:0007669"/>
    <property type="project" value="UniProtKB-KW"/>
</dbReference>
<sequence length="234" mass="24718">MHPPAEPPLLRFDSVSVVSGSGVALLADVSAAVVSGAITVVAGPSGAGKSTLLRLGDRLDIPSSGRVLFEGTDIAGIDPRRLRRSVGMVFQRPVLFAGSVEDNLRVADPEASQARMSFGLEQVGLDASMLGRAGDDLSGGEAQRVCIARTLLTEPKVLLMDEPTSSLDPVNRRSIEALARQFADRGLGVMWVSHDHVQVSRLADHLIVLCEGRRVSDLAAEAYLTEAGEQGSQP</sequence>
<dbReference type="InterPro" id="IPR003439">
    <property type="entry name" value="ABC_transporter-like_ATP-bd"/>
</dbReference>
<dbReference type="PROSITE" id="PS00211">
    <property type="entry name" value="ABC_TRANSPORTER_1"/>
    <property type="match status" value="1"/>
</dbReference>
<accession>A0A6J7I8H3</accession>
<proteinExistence type="predicted"/>
<dbReference type="InterPro" id="IPR003593">
    <property type="entry name" value="AAA+_ATPase"/>
</dbReference>
<dbReference type="PROSITE" id="PS50893">
    <property type="entry name" value="ABC_TRANSPORTER_2"/>
    <property type="match status" value="1"/>
</dbReference>
<keyword evidence="3" id="KW-0067">ATP-binding</keyword>